<sequence>MAASPVLDHQLRKWEQEDEVKGLVGEVSVANGGPIPHDHGDSGHAEYSRSPGGSEQLSGRSIIYREKEIKPNKVYIGGLPHNTREEDLQDGFGKIGRIVKIDVKLGYAFVEFATIEAAEESVRKYHERFFMGNKVRVEMSRGGGRYAKYLAGPNACYKCGEMGHWFKECTNHVVSATGTSPGYIPPIDRIHPSRDYRSPPLRRDYPPYREEYHTRSYSPPSRYPYDYYPSRRLFSPPRDYGAYPPMLPPFRRGEVDGYRMRGPTPPPSRYDAHPGYYPPDDAASHPPRDYYGPPARDYERYDRRPPLPEDRYAPYPPPGARPRTPPLRPPREDFERMEYGLPGQYRGRPMTPPEVRYVEYPPRNVDGRPRRRSQSPPVRSASAAYESYAPGPSGYSGASPPLGPPDAGRDYALQPAAVDG</sequence>
<dbReference type="Proteomes" id="UP000814033">
    <property type="component" value="Unassembled WGS sequence"/>
</dbReference>
<protein>
    <submittedName>
        <fullName evidence="1">Uncharacterized protein</fullName>
    </submittedName>
</protein>
<reference evidence="1" key="2">
    <citation type="journal article" date="2022" name="New Phytol.">
        <title>Evolutionary transition to the ectomycorrhizal habit in the genomes of a hyperdiverse lineage of mushroom-forming fungi.</title>
        <authorList>
            <person name="Looney B."/>
            <person name="Miyauchi S."/>
            <person name="Morin E."/>
            <person name="Drula E."/>
            <person name="Courty P.E."/>
            <person name="Kohler A."/>
            <person name="Kuo A."/>
            <person name="LaButti K."/>
            <person name="Pangilinan J."/>
            <person name="Lipzen A."/>
            <person name="Riley R."/>
            <person name="Andreopoulos W."/>
            <person name="He G."/>
            <person name="Johnson J."/>
            <person name="Nolan M."/>
            <person name="Tritt A."/>
            <person name="Barry K.W."/>
            <person name="Grigoriev I.V."/>
            <person name="Nagy L.G."/>
            <person name="Hibbett D."/>
            <person name="Henrissat B."/>
            <person name="Matheny P.B."/>
            <person name="Labbe J."/>
            <person name="Martin F.M."/>
        </authorList>
    </citation>
    <scope>NUCLEOTIDE SEQUENCE</scope>
    <source>
        <strain evidence="1">FP105234-sp</strain>
    </source>
</reference>
<reference evidence="1" key="1">
    <citation type="submission" date="2021-02" db="EMBL/GenBank/DDBJ databases">
        <authorList>
            <consortium name="DOE Joint Genome Institute"/>
            <person name="Ahrendt S."/>
            <person name="Looney B.P."/>
            <person name="Miyauchi S."/>
            <person name="Morin E."/>
            <person name="Drula E."/>
            <person name="Courty P.E."/>
            <person name="Chicoki N."/>
            <person name="Fauchery L."/>
            <person name="Kohler A."/>
            <person name="Kuo A."/>
            <person name="Labutti K."/>
            <person name="Pangilinan J."/>
            <person name="Lipzen A."/>
            <person name="Riley R."/>
            <person name="Andreopoulos W."/>
            <person name="He G."/>
            <person name="Johnson J."/>
            <person name="Barry K.W."/>
            <person name="Grigoriev I.V."/>
            <person name="Nagy L."/>
            <person name="Hibbett D."/>
            <person name="Henrissat B."/>
            <person name="Matheny P.B."/>
            <person name="Labbe J."/>
            <person name="Martin F."/>
        </authorList>
    </citation>
    <scope>NUCLEOTIDE SEQUENCE</scope>
    <source>
        <strain evidence="1">FP105234-sp</strain>
    </source>
</reference>
<dbReference type="EMBL" id="MU275900">
    <property type="protein sequence ID" value="KAI0047669.1"/>
    <property type="molecule type" value="Genomic_DNA"/>
</dbReference>
<comment type="caution">
    <text evidence="1">The sequence shown here is derived from an EMBL/GenBank/DDBJ whole genome shotgun (WGS) entry which is preliminary data.</text>
</comment>
<keyword evidence="2" id="KW-1185">Reference proteome</keyword>
<accession>A0ACB8RUF1</accession>
<gene>
    <name evidence="1" type="ORF">FA95DRAFT_1605900</name>
</gene>
<name>A0ACB8RUF1_9AGAM</name>
<organism evidence="1 2">
    <name type="scientific">Auriscalpium vulgare</name>
    <dbReference type="NCBI Taxonomy" id="40419"/>
    <lineage>
        <taxon>Eukaryota</taxon>
        <taxon>Fungi</taxon>
        <taxon>Dikarya</taxon>
        <taxon>Basidiomycota</taxon>
        <taxon>Agaricomycotina</taxon>
        <taxon>Agaricomycetes</taxon>
        <taxon>Russulales</taxon>
        <taxon>Auriscalpiaceae</taxon>
        <taxon>Auriscalpium</taxon>
    </lineage>
</organism>
<evidence type="ECO:0000313" key="2">
    <source>
        <dbReference type="Proteomes" id="UP000814033"/>
    </source>
</evidence>
<proteinExistence type="predicted"/>
<evidence type="ECO:0000313" key="1">
    <source>
        <dbReference type="EMBL" id="KAI0047669.1"/>
    </source>
</evidence>